<keyword evidence="1" id="KW-0813">Transport</keyword>
<keyword evidence="1" id="KW-0547">Nucleotide-binding</keyword>
<comment type="subunit">
    <text evidence="1">The system is composed of three essential subunits: KdpA, KdpB and KdpC.</text>
</comment>
<keyword evidence="1" id="KW-1133">Transmembrane helix</keyword>
<comment type="similarity">
    <text evidence="1">Belongs to the KdpC family.</text>
</comment>
<comment type="function">
    <text evidence="1">Part of the high-affinity ATP-driven potassium transport (or Kdp) system, which catalyzes the hydrolysis of ATP coupled with the electrogenic transport of potassium into the cytoplasm. This subunit acts as a catalytic chaperone that increases the ATP-binding affinity of the ATP-hydrolyzing subunit KdpB by the formation of a transient KdpB/KdpC/ATP ternary complex.</text>
</comment>
<dbReference type="NCBIfam" id="NF001454">
    <property type="entry name" value="PRK00315.1"/>
    <property type="match status" value="1"/>
</dbReference>
<dbReference type="GeneID" id="92856105"/>
<protein>
    <recommendedName>
        <fullName evidence="1">Potassium-transporting ATPase KdpC subunit</fullName>
    </recommendedName>
    <alternativeName>
        <fullName evidence="1">ATP phosphohydrolase [potassium-transporting] C chain</fullName>
    </alternativeName>
    <alternativeName>
        <fullName evidence="1">Potassium-binding and translocating subunit C</fullName>
    </alternativeName>
    <alternativeName>
        <fullName evidence="1">Potassium-translocating ATPase C chain</fullName>
    </alternativeName>
</protein>
<organism evidence="3 4">
    <name type="scientific">Cutibacterium acnes</name>
    <name type="common">Propionibacterium acnes</name>
    <dbReference type="NCBI Taxonomy" id="1747"/>
    <lineage>
        <taxon>Bacteria</taxon>
        <taxon>Bacillati</taxon>
        <taxon>Actinomycetota</taxon>
        <taxon>Actinomycetes</taxon>
        <taxon>Propionibacteriales</taxon>
        <taxon>Propionibacteriaceae</taxon>
        <taxon>Cutibacterium</taxon>
    </lineage>
</organism>
<dbReference type="OrthoDB" id="9788285at2"/>
<dbReference type="PIRSF" id="PIRSF001296">
    <property type="entry name" value="K_ATPase_KdpC"/>
    <property type="match status" value="1"/>
</dbReference>
<keyword evidence="1" id="KW-1003">Cell membrane</keyword>
<dbReference type="PANTHER" id="PTHR30042">
    <property type="entry name" value="POTASSIUM-TRANSPORTING ATPASE C CHAIN"/>
    <property type="match status" value="1"/>
</dbReference>
<reference evidence="3 4" key="1">
    <citation type="submission" date="2017-02" db="EMBL/GenBank/DDBJ databases">
        <title>Prevalence of linear plasmids in Cutibacterium acnes isolates obtained from cancerous prostatic tissue.</title>
        <authorList>
            <person name="Davidsson S."/>
            <person name="Bruggemann H."/>
        </authorList>
    </citation>
    <scope>NUCLEOTIDE SEQUENCE [LARGE SCALE GENOMIC DNA]</scope>
    <source>
        <strain evidence="3 4">11-78</strain>
    </source>
</reference>
<dbReference type="HAMAP" id="MF_00276">
    <property type="entry name" value="KdpC"/>
    <property type="match status" value="1"/>
</dbReference>
<keyword evidence="1" id="KW-0472">Membrane</keyword>
<sequence length="201" mass="21483">MIISSRTRTVLVGLRSMLLFTVIVGVVYTGLMTGLGQLMLHHQANGSQLEVNGKVVGSTLIGQSFTDKGGRPLPKYFQPRPSAAGDDGYDAGSSGGSNMGPENPDLAKAIKERRSQVAAFNYVDADRVPADAVTASSSGLDPHISPEYANIQIARVAKARHLDKAVVRRIVDDNTTGRQLGFLGETKVNVVTLNAELDRQH</sequence>
<comment type="caution">
    <text evidence="3">The sequence shown here is derived from an EMBL/GenBank/DDBJ whole genome shotgun (WGS) entry which is preliminary data.</text>
</comment>
<evidence type="ECO:0000313" key="4">
    <source>
        <dbReference type="Proteomes" id="UP000226191"/>
    </source>
</evidence>
<dbReference type="EMBL" id="MVCE01000002">
    <property type="protein sequence ID" value="PGF35188.1"/>
    <property type="molecule type" value="Genomic_DNA"/>
</dbReference>
<dbReference type="RefSeq" id="WP_002515896.1">
    <property type="nucleotide sequence ID" value="NZ_AP022844.1"/>
</dbReference>
<feature type="compositionally biased region" description="Low complexity" evidence="2">
    <location>
        <begin position="82"/>
        <end position="92"/>
    </location>
</feature>
<dbReference type="Pfam" id="PF02669">
    <property type="entry name" value="KdpC"/>
    <property type="match status" value="1"/>
</dbReference>
<proteinExistence type="inferred from homology"/>
<feature type="transmembrane region" description="Helical" evidence="1">
    <location>
        <begin position="12"/>
        <end position="31"/>
    </location>
</feature>
<gene>
    <name evidence="1" type="primary">kdpC</name>
    <name evidence="3" type="ORF">B1B09_06265</name>
</gene>
<feature type="region of interest" description="Disordered" evidence="2">
    <location>
        <begin position="66"/>
        <end position="105"/>
    </location>
</feature>
<dbReference type="InterPro" id="IPR003820">
    <property type="entry name" value="KdpC"/>
</dbReference>
<keyword evidence="1" id="KW-0630">Potassium</keyword>
<dbReference type="PANTHER" id="PTHR30042:SF2">
    <property type="entry name" value="POTASSIUM-TRANSPORTING ATPASE KDPC SUBUNIT"/>
    <property type="match status" value="1"/>
</dbReference>
<keyword evidence="1" id="KW-0067">ATP-binding</keyword>
<keyword evidence="1" id="KW-0812">Transmembrane</keyword>
<dbReference type="AlphaFoldDB" id="A0A8B2VIJ9"/>
<accession>A0A8B2VIJ9</accession>
<keyword evidence="1" id="KW-0633">Potassium transport</keyword>
<comment type="subcellular location">
    <subcellularLocation>
        <location evidence="1">Cell membrane</location>
        <topology evidence="1">Single-pass membrane protein</topology>
    </subcellularLocation>
</comment>
<dbReference type="Proteomes" id="UP000226191">
    <property type="component" value="Unassembled WGS sequence"/>
</dbReference>
<name>A0A8B2VIJ9_CUTAC</name>
<dbReference type="GO" id="GO:0005886">
    <property type="term" value="C:plasma membrane"/>
    <property type="evidence" value="ECO:0007669"/>
    <property type="project" value="UniProtKB-SubCell"/>
</dbReference>
<dbReference type="NCBIfam" id="TIGR00681">
    <property type="entry name" value="kdpC"/>
    <property type="match status" value="1"/>
</dbReference>
<evidence type="ECO:0000256" key="1">
    <source>
        <dbReference type="HAMAP-Rule" id="MF_00276"/>
    </source>
</evidence>
<evidence type="ECO:0000256" key="2">
    <source>
        <dbReference type="SAM" id="MobiDB-lite"/>
    </source>
</evidence>
<dbReference type="GO" id="GO:0008556">
    <property type="term" value="F:P-type potassium transmembrane transporter activity"/>
    <property type="evidence" value="ECO:0007669"/>
    <property type="project" value="InterPro"/>
</dbReference>
<evidence type="ECO:0000313" key="3">
    <source>
        <dbReference type="EMBL" id="PGF35188.1"/>
    </source>
</evidence>
<dbReference type="GO" id="GO:0005524">
    <property type="term" value="F:ATP binding"/>
    <property type="evidence" value="ECO:0007669"/>
    <property type="project" value="UniProtKB-UniRule"/>
</dbReference>
<keyword evidence="1" id="KW-0406">Ion transport</keyword>